<dbReference type="InterPro" id="IPR052155">
    <property type="entry name" value="Biofilm_reg_signaling"/>
</dbReference>
<dbReference type="PROSITE" id="PS50887">
    <property type="entry name" value="GGDEF"/>
    <property type="match status" value="1"/>
</dbReference>
<protein>
    <submittedName>
        <fullName evidence="3">Diguanylate cyclase</fullName>
    </submittedName>
</protein>
<feature type="domain" description="GGDEF" evidence="2">
    <location>
        <begin position="362"/>
        <end position="489"/>
    </location>
</feature>
<dbReference type="SUPFAM" id="SSF55785">
    <property type="entry name" value="PYP-like sensor domain (PAS domain)"/>
    <property type="match status" value="2"/>
</dbReference>
<dbReference type="Pfam" id="PF00990">
    <property type="entry name" value="GGDEF"/>
    <property type="match status" value="1"/>
</dbReference>
<organism evidence="3 4">
    <name type="scientific">Lichenibacterium ramalinae</name>
    <dbReference type="NCBI Taxonomy" id="2316527"/>
    <lineage>
        <taxon>Bacteria</taxon>
        <taxon>Pseudomonadati</taxon>
        <taxon>Pseudomonadota</taxon>
        <taxon>Alphaproteobacteria</taxon>
        <taxon>Hyphomicrobiales</taxon>
        <taxon>Lichenihabitantaceae</taxon>
        <taxon>Lichenibacterium</taxon>
    </lineage>
</organism>
<feature type="region of interest" description="Disordered" evidence="1">
    <location>
        <begin position="476"/>
        <end position="497"/>
    </location>
</feature>
<dbReference type="AlphaFoldDB" id="A0A4V1RIG0"/>
<evidence type="ECO:0000259" key="2">
    <source>
        <dbReference type="PROSITE" id="PS50887"/>
    </source>
</evidence>
<dbReference type="InterPro" id="IPR043128">
    <property type="entry name" value="Rev_trsase/Diguanyl_cyclase"/>
</dbReference>
<reference evidence="3 4" key="1">
    <citation type="submission" date="2018-09" db="EMBL/GenBank/DDBJ databases">
        <authorList>
            <person name="Grouzdev D.S."/>
            <person name="Krutkina M.S."/>
        </authorList>
    </citation>
    <scope>NUCLEOTIDE SEQUENCE [LARGE SCALE GENOMIC DNA]</scope>
    <source>
        <strain evidence="3 4">RmlP001</strain>
    </source>
</reference>
<dbReference type="OrthoDB" id="9789238at2"/>
<evidence type="ECO:0000313" key="4">
    <source>
        <dbReference type="Proteomes" id="UP000289411"/>
    </source>
</evidence>
<evidence type="ECO:0000256" key="1">
    <source>
        <dbReference type="SAM" id="MobiDB-lite"/>
    </source>
</evidence>
<dbReference type="SUPFAM" id="SSF55073">
    <property type="entry name" value="Nucleotide cyclase"/>
    <property type="match status" value="1"/>
</dbReference>
<gene>
    <name evidence="3" type="ORF">D3272_16205</name>
</gene>
<dbReference type="CDD" id="cd01949">
    <property type="entry name" value="GGDEF"/>
    <property type="match status" value="1"/>
</dbReference>
<sequence length="497" mass="55823">MQDGHDSPDASRVAAADDARMFDLAPVSLWLEDYSGIRDLFAGWRRSGVTDLRAFLAADPARISACSARIQVLKVNRRTLDMFEARDRDHLVANLGGIFSGDMLTAFVDELVQLWDGHSTFSGLTVNYSLSGRRIDVQLSGAVLPGHEDRWDRVMVSLEDVTERESARRRLADSGDYARGLFEHSPVSLWVEDFSAIKSLIDPLRERGITDFRTFTDVHPDFVERCMMEIRVIEVNRHTLDLFEAGDQPTLLARLGDVFRDDMRGHFREQLIDLWDGKLFQRREVVNYTLSGQALHLHLQFSVFPGHEKDWSLVQVALTDITARKKAEAYLEFLGNHDVLTKLYNRTFYVEELNRLQRRGPSPVSLIVIDLDGLKAANDGSGHEAGDSLLRRAAEVISSAIAKPCHAARIGGDEFAVILPGLDTEAAAQVVVDIEDLQAMNNQFYPGIALRLSMGHATSQAGERLEETARRADAAMYDAKRRRYAQEEQDRRSHGSA</sequence>
<dbReference type="InterPro" id="IPR035965">
    <property type="entry name" value="PAS-like_dom_sf"/>
</dbReference>
<dbReference type="PANTHER" id="PTHR44757">
    <property type="entry name" value="DIGUANYLATE CYCLASE DGCP"/>
    <property type="match status" value="1"/>
</dbReference>
<name>A0A4V1RIG0_9HYPH</name>
<dbReference type="EMBL" id="QYBC01000013">
    <property type="protein sequence ID" value="RYB03686.1"/>
    <property type="molecule type" value="Genomic_DNA"/>
</dbReference>
<accession>A0A4V1RIG0</accession>
<evidence type="ECO:0000313" key="3">
    <source>
        <dbReference type="EMBL" id="RYB03686.1"/>
    </source>
</evidence>
<dbReference type="Proteomes" id="UP000289411">
    <property type="component" value="Unassembled WGS sequence"/>
</dbReference>
<dbReference type="Gene3D" id="3.30.70.270">
    <property type="match status" value="1"/>
</dbReference>
<proteinExistence type="predicted"/>
<keyword evidence="4" id="KW-1185">Reference proteome</keyword>
<dbReference type="SMART" id="SM00267">
    <property type="entry name" value="GGDEF"/>
    <property type="match status" value="1"/>
</dbReference>
<comment type="caution">
    <text evidence="3">The sequence shown here is derived from an EMBL/GenBank/DDBJ whole genome shotgun (WGS) entry which is preliminary data.</text>
</comment>
<dbReference type="PANTHER" id="PTHR44757:SF2">
    <property type="entry name" value="BIOFILM ARCHITECTURE MAINTENANCE PROTEIN MBAA"/>
    <property type="match status" value="1"/>
</dbReference>
<dbReference type="InterPro" id="IPR029787">
    <property type="entry name" value="Nucleotide_cyclase"/>
</dbReference>
<reference evidence="3 4" key="2">
    <citation type="submission" date="2019-02" db="EMBL/GenBank/DDBJ databases">
        <title>'Lichenibacterium ramalinii' gen. nov. sp. nov., 'Lichenibacterium minor' gen. nov. sp. nov.</title>
        <authorList>
            <person name="Pankratov T."/>
        </authorList>
    </citation>
    <scope>NUCLEOTIDE SEQUENCE [LARGE SCALE GENOMIC DNA]</scope>
    <source>
        <strain evidence="3 4">RmlP001</strain>
    </source>
</reference>
<feature type="compositionally biased region" description="Basic and acidic residues" evidence="1">
    <location>
        <begin position="484"/>
        <end position="497"/>
    </location>
</feature>
<dbReference type="Gene3D" id="3.30.450.20">
    <property type="entry name" value="PAS domain"/>
    <property type="match status" value="2"/>
</dbReference>
<dbReference type="InterPro" id="IPR000160">
    <property type="entry name" value="GGDEF_dom"/>
</dbReference>
<dbReference type="NCBIfam" id="TIGR00254">
    <property type="entry name" value="GGDEF"/>
    <property type="match status" value="1"/>
</dbReference>